<keyword evidence="3" id="KW-1185">Reference proteome</keyword>
<comment type="caution">
    <text evidence="2">The sequence shown here is derived from an EMBL/GenBank/DDBJ whole genome shotgun (WGS) entry which is preliminary data.</text>
</comment>
<reference evidence="2 3" key="1">
    <citation type="submission" date="2019-09" db="EMBL/GenBank/DDBJ databases">
        <title>Draft genome of the ectomycorrhizal ascomycete Sphaerosporella brunnea.</title>
        <authorList>
            <consortium name="DOE Joint Genome Institute"/>
            <person name="Benucci G.M."/>
            <person name="Marozzi G."/>
            <person name="Antonielli L."/>
            <person name="Sanchez S."/>
            <person name="Marco P."/>
            <person name="Wang X."/>
            <person name="Falini L.B."/>
            <person name="Barry K."/>
            <person name="Haridas S."/>
            <person name="Lipzen A."/>
            <person name="Labutti K."/>
            <person name="Grigoriev I.V."/>
            <person name="Murat C."/>
            <person name="Martin F."/>
            <person name="Albertini E."/>
            <person name="Donnini D."/>
            <person name="Bonito G."/>
        </authorList>
    </citation>
    <scope>NUCLEOTIDE SEQUENCE [LARGE SCALE GENOMIC DNA]</scope>
    <source>
        <strain evidence="2 3">Sb_GMNB300</strain>
    </source>
</reference>
<organism evidence="2 3">
    <name type="scientific">Sphaerosporella brunnea</name>
    <dbReference type="NCBI Taxonomy" id="1250544"/>
    <lineage>
        <taxon>Eukaryota</taxon>
        <taxon>Fungi</taxon>
        <taxon>Dikarya</taxon>
        <taxon>Ascomycota</taxon>
        <taxon>Pezizomycotina</taxon>
        <taxon>Pezizomycetes</taxon>
        <taxon>Pezizales</taxon>
        <taxon>Pyronemataceae</taxon>
        <taxon>Sphaerosporella</taxon>
    </lineage>
</organism>
<accession>A0A5J5EEU0</accession>
<dbReference type="InParanoid" id="A0A5J5EEU0"/>
<protein>
    <submittedName>
        <fullName evidence="2">Uncharacterized protein</fullName>
    </submittedName>
</protein>
<evidence type="ECO:0000313" key="2">
    <source>
        <dbReference type="EMBL" id="KAA8893486.1"/>
    </source>
</evidence>
<feature type="compositionally biased region" description="Low complexity" evidence="1">
    <location>
        <begin position="120"/>
        <end position="142"/>
    </location>
</feature>
<gene>
    <name evidence="2" type="ORF">FN846DRAFT_978713</name>
</gene>
<feature type="region of interest" description="Disordered" evidence="1">
    <location>
        <begin position="120"/>
        <end position="144"/>
    </location>
</feature>
<sequence>MFSQISIYLFKHTFDLVTLRDRGSPLHSEVESLCVCVCGCGFLPAVCMAYACISQEGASSRIPPPPPHPPLAPSCLLVVCAGVPASKDAKPPAAMWKCTPGWSISDSCSLVLSLRPSASPAAPDASPSASKRLPPSSSSSSSSCCCCCSYIPAPLP</sequence>
<dbReference type="Proteomes" id="UP000326924">
    <property type="component" value="Unassembled WGS sequence"/>
</dbReference>
<name>A0A5J5EEU0_9PEZI</name>
<dbReference type="EMBL" id="VXIS01000435">
    <property type="protein sequence ID" value="KAA8893486.1"/>
    <property type="molecule type" value="Genomic_DNA"/>
</dbReference>
<dbReference type="AlphaFoldDB" id="A0A5J5EEU0"/>
<proteinExistence type="predicted"/>
<evidence type="ECO:0000256" key="1">
    <source>
        <dbReference type="SAM" id="MobiDB-lite"/>
    </source>
</evidence>
<evidence type="ECO:0000313" key="3">
    <source>
        <dbReference type="Proteomes" id="UP000326924"/>
    </source>
</evidence>